<proteinExistence type="predicted"/>
<dbReference type="RefSeq" id="WP_106170552.1">
    <property type="nucleotide sequence ID" value="NZ_JAVKZF010000004.1"/>
</dbReference>
<feature type="transmembrane region" description="Helical" evidence="1">
    <location>
        <begin position="106"/>
        <end position="127"/>
    </location>
</feature>
<comment type="caution">
    <text evidence="2">The sequence shown here is derived from an EMBL/GenBank/DDBJ whole genome shotgun (WGS) entry which is preliminary data.</text>
</comment>
<name>A0AB37U8I6_9CYAN</name>
<evidence type="ECO:0000313" key="3">
    <source>
        <dbReference type="Proteomes" id="UP000282574"/>
    </source>
</evidence>
<evidence type="ECO:0000313" key="2">
    <source>
        <dbReference type="EMBL" id="RUS95931.1"/>
    </source>
</evidence>
<keyword evidence="1" id="KW-1133">Transmembrane helix</keyword>
<keyword evidence="1" id="KW-0812">Transmembrane</keyword>
<accession>A0AB37U8I6</accession>
<gene>
    <name evidence="2" type="ORF">DSM107010_70980</name>
</gene>
<evidence type="ECO:0000256" key="1">
    <source>
        <dbReference type="SAM" id="Phobius"/>
    </source>
</evidence>
<dbReference type="AlphaFoldDB" id="A0AB37U8I6"/>
<dbReference type="EMBL" id="RSCK01000187">
    <property type="protein sequence ID" value="RUS95931.1"/>
    <property type="molecule type" value="Genomic_DNA"/>
</dbReference>
<organism evidence="2 3">
    <name type="scientific">Chroococcidiopsis cubana SAG 39.79</name>
    <dbReference type="NCBI Taxonomy" id="388085"/>
    <lineage>
        <taxon>Bacteria</taxon>
        <taxon>Bacillati</taxon>
        <taxon>Cyanobacteriota</taxon>
        <taxon>Cyanophyceae</taxon>
        <taxon>Chroococcidiopsidales</taxon>
        <taxon>Chroococcidiopsidaceae</taxon>
        <taxon>Chroococcidiopsis</taxon>
    </lineage>
</organism>
<keyword evidence="3" id="KW-1185">Reference proteome</keyword>
<keyword evidence="1" id="KW-0472">Membrane</keyword>
<protein>
    <submittedName>
        <fullName evidence="2">Uncharacterized protein</fullName>
    </submittedName>
</protein>
<sequence length="183" mass="20768">MTHSLAVAEPEIGSKTNLPSVLSLSIACPCPIVADVAERNDWGFTEPCPKNYLQPGDIISSPGRRFAYEILSYPFSRLYLDFRGLIAGVRGTEVIDTPQRQFYKCLFLLLALAIAEQQIYLPIWLLLGLTGRLMPHLDNSAWTGYPIRRPVRPYRGNYLSYQRRLVGGQMVETFTLRWSASER</sequence>
<dbReference type="Proteomes" id="UP000282574">
    <property type="component" value="Unassembled WGS sequence"/>
</dbReference>
<reference evidence="2 3" key="1">
    <citation type="journal article" date="2019" name="Genome Biol. Evol.">
        <title>Day and night: Metabolic profiles and evolutionary relationships of six axenic non-marine cyanobacteria.</title>
        <authorList>
            <person name="Will S.E."/>
            <person name="Henke P."/>
            <person name="Boedeker C."/>
            <person name="Huang S."/>
            <person name="Brinkmann H."/>
            <person name="Rohde M."/>
            <person name="Jarek M."/>
            <person name="Friedl T."/>
            <person name="Seufert S."/>
            <person name="Schumacher M."/>
            <person name="Overmann J."/>
            <person name="Neumann-Schaal M."/>
            <person name="Petersen J."/>
        </authorList>
    </citation>
    <scope>NUCLEOTIDE SEQUENCE [LARGE SCALE GENOMIC DNA]</scope>
    <source>
        <strain evidence="2 3">SAG 39.79</strain>
    </source>
</reference>